<gene>
    <name evidence="1" type="ORF">RCL2_001865500</name>
</gene>
<dbReference type="Proteomes" id="UP000615446">
    <property type="component" value="Unassembled WGS sequence"/>
</dbReference>
<accession>A0A8H3LNF1</accession>
<organism evidence="1 2">
    <name type="scientific">Rhizophagus clarus</name>
    <dbReference type="NCBI Taxonomy" id="94130"/>
    <lineage>
        <taxon>Eukaryota</taxon>
        <taxon>Fungi</taxon>
        <taxon>Fungi incertae sedis</taxon>
        <taxon>Mucoromycota</taxon>
        <taxon>Glomeromycotina</taxon>
        <taxon>Glomeromycetes</taxon>
        <taxon>Glomerales</taxon>
        <taxon>Glomeraceae</taxon>
        <taxon>Rhizophagus</taxon>
    </lineage>
</organism>
<reference evidence="1" key="1">
    <citation type="submission" date="2019-10" db="EMBL/GenBank/DDBJ databases">
        <title>Conservation and host-specific expression of non-tandemly repeated heterogenous ribosome RNA gene in arbuscular mycorrhizal fungi.</title>
        <authorList>
            <person name="Maeda T."/>
            <person name="Kobayashi Y."/>
            <person name="Nakagawa T."/>
            <person name="Ezawa T."/>
            <person name="Yamaguchi K."/>
            <person name="Bino T."/>
            <person name="Nishimoto Y."/>
            <person name="Shigenobu S."/>
            <person name="Kawaguchi M."/>
        </authorList>
    </citation>
    <scope>NUCLEOTIDE SEQUENCE</scope>
    <source>
        <strain evidence="1">HR1</strain>
    </source>
</reference>
<sequence length="196" mass="23002">MNPNYPNSLFFSFNNDPTSERNSLQTESIGSRMNIPCVDAQNNTSIHISNEYYGNPQISRSPYIAQDNFAINQPVSINFVYQAPNDIHIYNIKCREISIQLLNELSSNASNISFNQNEFIFFYQRQDNNQFYQIVCEIISSSFIINLLNRTIHGNEIEHHIGYEELTFKFDQKENLKYHLTQYLNRFFSEIILSSR</sequence>
<comment type="caution">
    <text evidence="1">The sequence shown here is derived from an EMBL/GenBank/DDBJ whole genome shotgun (WGS) entry which is preliminary data.</text>
</comment>
<proteinExistence type="predicted"/>
<dbReference type="AlphaFoldDB" id="A0A8H3LNF1"/>
<evidence type="ECO:0000313" key="2">
    <source>
        <dbReference type="Proteomes" id="UP000615446"/>
    </source>
</evidence>
<name>A0A8H3LNF1_9GLOM</name>
<evidence type="ECO:0000313" key="1">
    <source>
        <dbReference type="EMBL" id="GES91853.1"/>
    </source>
</evidence>
<dbReference type="EMBL" id="BLAL01000208">
    <property type="protein sequence ID" value="GES91853.1"/>
    <property type="molecule type" value="Genomic_DNA"/>
</dbReference>
<protein>
    <submittedName>
        <fullName evidence="1">Uncharacterized protein</fullName>
    </submittedName>
</protein>